<dbReference type="Proteomes" id="UP000612282">
    <property type="component" value="Unassembled WGS sequence"/>
</dbReference>
<dbReference type="EMBL" id="BOMG01000093">
    <property type="protein sequence ID" value="GID59002.1"/>
    <property type="molecule type" value="Genomic_DNA"/>
</dbReference>
<gene>
    <name evidence="2" type="ORF">Aco03nite_074060</name>
</gene>
<evidence type="ECO:0008006" key="4">
    <source>
        <dbReference type="Google" id="ProtNLM"/>
    </source>
</evidence>
<sequence>MNEKLRPVLWLLLILGLAANAAASTIGAHQLVGSVFGLVALASGTGLAIHHYRYRRQ</sequence>
<keyword evidence="1" id="KW-1133">Transmembrane helix</keyword>
<name>A0ABQ3XKN6_9ACTN</name>
<keyword evidence="1" id="KW-0812">Transmembrane</keyword>
<dbReference type="RefSeq" id="WP_203804566.1">
    <property type="nucleotide sequence ID" value="NZ_BAAAQE010000093.1"/>
</dbReference>
<organism evidence="2 3">
    <name type="scientific">Actinoplanes couchii</name>
    <dbReference type="NCBI Taxonomy" id="403638"/>
    <lineage>
        <taxon>Bacteria</taxon>
        <taxon>Bacillati</taxon>
        <taxon>Actinomycetota</taxon>
        <taxon>Actinomycetes</taxon>
        <taxon>Micromonosporales</taxon>
        <taxon>Micromonosporaceae</taxon>
        <taxon>Actinoplanes</taxon>
    </lineage>
</organism>
<protein>
    <recommendedName>
        <fullName evidence="4">Secreted protein</fullName>
    </recommendedName>
</protein>
<comment type="caution">
    <text evidence="2">The sequence shown here is derived from an EMBL/GenBank/DDBJ whole genome shotgun (WGS) entry which is preliminary data.</text>
</comment>
<feature type="transmembrane region" description="Helical" evidence="1">
    <location>
        <begin position="33"/>
        <end position="52"/>
    </location>
</feature>
<evidence type="ECO:0000256" key="1">
    <source>
        <dbReference type="SAM" id="Phobius"/>
    </source>
</evidence>
<keyword evidence="1" id="KW-0472">Membrane</keyword>
<proteinExistence type="predicted"/>
<accession>A0ABQ3XKN6</accession>
<evidence type="ECO:0000313" key="2">
    <source>
        <dbReference type="EMBL" id="GID59002.1"/>
    </source>
</evidence>
<evidence type="ECO:0000313" key="3">
    <source>
        <dbReference type="Proteomes" id="UP000612282"/>
    </source>
</evidence>
<keyword evidence="3" id="KW-1185">Reference proteome</keyword>
<reference evidence="2 3" key="1">
    <citation type="submission" date="2021-01" db="EMBL/GenBank/DDBJ databases">
        <title>Whole genome shotgun sequence of Actinoplanes couchii NBRC 106145.</title>
        <authorList>
            <person name="Komaki H."/>
            <person name="Tamura T."/>
        </authorList>
    </citation>
    <scope>NUCLEOTIDE SEQUENCE [LARGE SCALE GENOMIC DNA]</scope>
    <source>
        <strain evidence="2 3">NBRC 106145</strain>
    </source>
</reference>